<evidence type="ECO:0000256" key="1">
    <source>
        <dbReference type="SAM" id="Phobius"/>
    </source>
</evidence>
<reference evidence="4" key="1">
    <citation type="submission" date="2016-10" db="EMBL/GenBank/DDBJ databases">
        <authorList>
            <person name="Varghese N."/>
            <person name="Submissions S."/>
        </authorList>
    </citation>
    <scope>NUCLEOTIDE SEQUENCE [LARGE SCALE GENOMIC DNA]</scope>
    <source>
        <strain evidence="4">DSM 22002</strain>
    </source>
</reference>
<evidence type="ECO:0000313" key="4">
    <source>
        <dbReference type="Proteomes" id="UP000198822"/>
    </source>
</evidence>
<dbReference type="GO" id="GO:0016740">
    <property type="term" value="F:transferase activity"/>
    <property type="evidence" value="ECO:0007669"/>
    <property type="project" value="UniProtKB-KW"/>
</dbReference>
<feature type="domain" description="Glycosyltransferase 2-like" evidence="2">
    <location>
        <begin position="33"/>
        <end position="199"/>
    </location>
</feature>
<name>A0A1G8GAK6_9MICO</name>
<dbReference type="OrthoDB" id="1757142at2"/>
<protein>
    <submittedName>
        <fullName evidence="3">Glycosyltransferase, catalytic subunit of cellulose synthase and poly-beta-1,6-N-acetylglucosamine synthase</fullName>
    </submittedName>
</protein>
<dbReference type="AlphaFoldDB" id="A0A1G8GAK6"/>
<keyword evidence="1" id="KW-1133">Transmembrane helix</keyword>
<dbReference type="InterPro" id="IPR050834">
    <property type="entry name" value="Glycosyltransf_2"/>
</dbReference>
<dbReference type="Proteomes" id="UP000198822">
    <property type="component" value="Chromosome I"/>
</dbReference>
<keyword evidence="1" id="KW-0472">Membrane</keyword>
<dbReference type="CDD" id="cd02525">
    <property type="entry name" value="Succinoglycan_BP_ExoA"/>
    <property type="match status" value="1"/>
</dbReference>
<sequence length="376" mass="39890">MVSSLRRSPVSDRTGALCHACSVTDEHAWPGVSYVMPVLNEERYLAGAVATVMAQDYPGERELVLALGPSTDGTDAVAERLAAEDARIRLVPNPGMDIPIGLNLAIAASRHDVVVRVDAHTQIPADYTRLAVRALETSSAANVGGLMLATGDTPLQRAVARGYRSRIGLGGGSYHLGGEAGPTDSAYLGVFRRDALEAVGGYDESLRRGEDWELNYRLRQAGHLVWFDPALQVTYWPRETWPKLARQFHSTGVWRGELVRRIGASNGIRFFVPPALVVAVALSVLVGLATALVALVATVPTWLAVISALLGLAPAAYLVLLLGAVVTTPGSLGDRLRFAGVVAVMHLAWGTGFLQGVVRGAGTNRDTSRSEGGLTA</sequence>
<dbReference type="STRING" id="399736.SAMN04489720_2829"/>
<dbReference type="SUPFAM" id="SSF53448">
    <property type="entry name" value="Nucleotide-diphospho-sugar transferases"/>
    <property type="match status" value="1"/>
</dbReference>
<dbReference type="PANTHER" id="PTHR43685">
    <property type="entry name" value="GLYCOSYLTRANSFERASE"/>
    <property type="match status" value="1"/>
</dbReference>
<feature type="transmembrane region" description="Helical" evidence="1">
    <location>
        <begin position="270"/>
        <end position="296"/>
    </location>
</feature>
<accession>A0A1G8GAK6</accession>
<proteinExistence type="predicted"/>
<dbReference type="InterPro" id="IPR029044">
    <property type="entry name" value="Nucleotide-diphossugar_trans"/>
</dbReference>
<organism evidence="3 4">
    <name type="scientific">Agrococcus jejuensis</name>
    <dbReference type="NCBI Taxonomy" id="399736"/>
    <lineage>
        <taxon>Bacteria</taxon>
        <taxon>Bacillati</taxon>
        <taxon>Actinomycetota</taxon>
        <taxon>Actinomycetes</taxon>
        <taxon>Micrococcales</taxon>
        <taxon>Microbacteriaceae</taxon>
        <taxon>Agrococcus</taxon>
    </lineage>
</organism>
<evidence type="ECO:0000313" key="3">
    <source>
        <dbReference type="EMBL" id="SDH91311.1"/>
    </source>
</evidence>
<feature type="transmembrane region" description="Helical" evidence="1">
    <location>
        <begin position="302"/>
        <end position="326"/>
    </location>
</feature>
<evidence type="ECO:0000259" key="2">
    <source>
        <dbReference type="Pfam" id="PF00535"/>
    </source>
</evidence>
<dbReference type="InterPro" id="IPR001173">
    <property type="entry name" value="Glyco_trans_2-like"/>
</dbReference>
<keyword evidence="4" id="KW-1185">Reference proteome</keyword>
<gene>
    <name evidence="3" type="ORF">SAMN04489720_2829</name>
</gene>
<dbReference type="Pfam" id="PF00535">
    <property type="entry name" value="Glycos_transf_2"/>
    <property type="match status" value="1"/>
</dbReference>
<dbReference type="Gene3D" id="3.90.550.10">
    <property type="entry name" value="Spore Coat Polysaccharide Biosynthesis Protein SpsA, Chain A"/>
    <property type="match status" value="1"/>
</dbReference>
<keyword evidence="3" id="KW-0808">Transferase</keyword>
<keyword evidence="1" id="KW-0812">Transmembrane</keyword>
<feature type="transmembrane region" description="Helical" evidence="1">
    <location>
        <begin position="338"/>
        <end position="358"/>
    </location>
</feature>
<dbReference type="EMBL" id="LT629695">
    <property type="protein sequence ID" value="SDH91311.1"/>
    <property type="molecule type" value="Genomic_DNA"/>
</dbReference>
<dbReference type="PANTHER" id="PTHR43685:SF2">
    <property type="entry name" value="GLYCOSYLTRANSFERASE 2-LIKE DOMAIN-CONTAINING PROTEIN"/>
    <property type="match status" value="1"/>
</dbReference>